<feature type="domain" description="Calcineurin-like phosphoesterase" evidence="2">
    <location>
        <begin position="10"/>
        <end position="208"/>
    </location>
</feature>
<dbReference type="Proteomes" id="UP000282076">
    <property type="component" value="Unassembled WGS sequence"/>
</dbReference>
<dbReference type="InterPro" id="IPR014576">
    <property type="entry name" value="Pesterase_YhaO"/>
</dbReference>
<dbReference type="GO" id="GO:0004527">
    <property type="term" value="F:exonuclease activity"/>
    <property type="evidence" value="ECO:0007669"/>
    <property type="project" value="UniProtKB-KW"/>
</dbReference>
<dbReference type="SUPFAM" id="SSF56300">
    <property type="entry name" value="Metallo-dependent phosphatases"/>
    <property type="match status" value="1"/>
</dbReference>
<evidence type="ECO:0000313" key="4">
    <source>
        <dbReference type="Proteomes" id="UP000282076"/>
    </source>
</evidence>
<dbReference type="InterPro" id="IPR029052">
    <property type="entry name" value="Metallo-depent_PP-like"/>
</dbReference>
<dbReference type="InterPro" id="IPR004843">
    <property type="entry name" value="Calcineurin-like_PHP"/>
</dbReference>
<dbReference type="Pfam" id="PF00149">
    <property type="entry name" value="Metallophos"/>
    <property type="match status" value="1"/>
</dbReference>
<keyword evidence="3" id="KW-0269">Exonuclease</keyword>
<evidence type="ECO:0000313" key="3">
    <source>
        <dbReference type="EMBL" id="RKP54326.1"/>
    </source>
</evidence>
<dbReference type="CDD" id="cd00840">
    <property type="entry name" value="MPP_Mre11_N"/>
    <property type="match status" value="1"/>
</dbReference>
<dbReference type="PANTHER" id="PTHR30337:SF7">
    <property type="entry name" value="PHOSPHOESTERASE"/>
    <property type="match status" value="1"/>
</dbReference>
<sequence>MQVGAGVPFTFVHAADLHLDSPFKGLSKVPAAVRDRLRESTFSALDGLCELVRTEKVDFVVLAGDLFDAADRSLRAQLRLQRALGELASNGAQVFIVHGNHDPESGRRAQLDYPPGVFVFGSGDVQCLPAHTRTGELAANVYGISYPTPAVTDNLALRFKLREGAPFHLALLHANVDGDPSHDNYAPCKLEELSASGFHYWALGHVHDRRVLREYPHVVYPGNTQGRSIRETGGKGAYVVSVSESGSIDMRFQNLADVVWQEAVVSIEGVEREQELKNRLLTVVEEIRETAPIRRPTIVRIRLEGRGDMHETLLEPSVAEEWLEELRESLGAPEETEAWIWPESIDVRTGGLLPLETVAEEEGFLGELLRSGIVAADVEQLSEALLDEAMEALRRQPRIREWLRSRTHEERVQWIHQAMELSVSMLRNDETG</sequence>
<protein>
    <submittedName>
        <fullName evidence="3">DNA repair exonuclease</fullName>
    </submittedName>
</protein>
<dbReference type="EMBL" id="RBZM01000005">
    <property type="protein sequence ID" value="RKP54326.1"/>
    <property type="molecule type" value="Genomic_DNA"/>
</dbReference>
<dbReference type="InterPro" id="IPR050535">
    <property type="entry name" value="DNA_Repair-Maintenance_Comp"/>
</dbReference>
<comment type="caution">
    <text evidence="3">The sequence shown here is derived from an EMBL/GenBank/DDBJ whole genome shotgun (WGS) entry which is preliminary data.</text>
</comment>
<keyword evidence="1" id="KW-0378">Hydrolase</keyword>
<reference evidence="3 4" key="1">
    <citation type="submission" date="2018-10" db="EMBL/GenBank/DDBJ databases">
        <title>Cohnella sp. M2MS4P-1, whole genome shotgun sequence.</title>
        <authorList>
            <person name="Tuo L."/>
        </authorList>
    </citation>
    <scope>NUCLEOTIDE SEQUENCE [LARGE SCALE GENOMIC DNA]</scope>
    <source>
        <strain evidence="3 4">M2MS4P-1</strain>
    </source>
</reference>
<dbReference type="PIRSF" id="PIRSF033091">
    <property type="entry name" value="Pesterase_YhaO"/>
    <property type="match status" value="1"/>
</dbReference>
<dbReference type="InterPro" id="IPR041796">
    <property type="entry name" value="Mre11_N"/>
</dbReference>
<dbReference type="RefSeq" id="WP_120977432.1">
    <property type="nucleotide sequence ID" value="NZ_RBZM01000005.1"/>
</dbReference>
<evidence type="ECO:0000259" key="2">
    <source>
        <dbReference type="Pfam" id="PF00149"/>
    </source>
</evidence>
<dbReference type="Gene3D" id="3.60.21.10">
    <property type="match status" value="1"/>
</dbReference>
<dbReference type="AlphaFoldDB" id="A0A494Y351"/>
<keyword evidence="3" id="KW-0540">Nuclease</keyword>
<dbReference type="OrthoDB" id="9773856at2"/>
<gene>
    <name evidence="3" type="ORF">D7Z26_13270</name>
</gene>
<evidence type="ECO:0000256" key="1">
    <source>
        <dbReference type="ARBA" id="ARBA00022801"/>
    </source>
</evidence>
<accession>A0A494Y351</accession>
<dbReference type="PANTHER" id="PTHR30337">
    <property type="entry name" value="COMPONENT OF ATP-DEPENDENT DSDNA EXONUCLEASE"/>
    <property type="match status" value="1"/>
</dbReference>
<keyword evidence="4" id="KW-1185">Reference proteome</keyword>
<proteinExistence type="predicted"/>
<name>A0A494Y351_9BACL</name>
<organism evidence="3 4">
    <name type="scientific">Cohnella endophytica</name>
    <dbReference type="NCBI Taxonomy" id="2419778"/>
    <lineage>
        <taxon>Bacteria</taxon>
        <taxon>Bacillati</taxon>
        <taxon>Bacillota</taxon>
        <taxon>Bacilli</taxon>
        <taxon>Bacillales</taxon>
        <taxon>Paenibacillaceae</taxon>
        <taxon>Cohnella</taxon>
    </lineage>
</organism>